<reference evidence="2 3" key="1">
    <citation type="submission" date="2015-01" db="EMBL/GenBank/DDBJ databases">
        <title>The Genome Sequence of Exophiala xenobiotica CBS118157.</title>
        <authorList>
            <consortium name="The Broad Institute Genomics Platform"/>
            <person name="Cuomo C."/>
            <person name="de Hoog S."/>
            <person name="Gorbushina A."/>
            <person name="Stielow B."/>
            <person name="Teixiera M."/>
            <person name="Abouelleil A."/>
            <person name="Chapman S.B."/>
            <person name="Priest M."/>
            <person name="Young S.K."/>
            <person name="Wortman J."/>
            <person name="Nusbaum C."/>
            <person name="Birren B."/>
        </authorList>
    </citation>
    <scope>NUCLEOTIDE SEQUENCE [LARGE SCALE GENOMIC DNA]</scope>
    <source>
        <strain evidence="2 3">CBS 118157</strain>
    </source>
</reference>
<feature type="region of interest" description="Disordered" evidence="1">
    <location>
        <begin position="1"/>
        <end position="32"/>
    </location>
</feature>
<dbReference type="Proteomes" id="UP000054342">
    <property type="component" value="Unassembled WGS sequence"/>
</dbReference>
<dbReference type="AlphaFoldDB" id="A0A0D2EXQ5"/>
<gene>
    <name evidence="2" type="ORF">PV05_08214</name>
</gene>
<dbReference type="GeneID" id="25330122"/>
<protein>
    <submittedName>
        <fullName evidence="2">Uncharacterized protein</fullName>
    </submittedName>
</protein>
<evidence type="ECO:0000256" key="1">
    <source>
        <dbReference type="SAM" id="MobiDB-lite"/>
    </source>
</evidence>
<evidence type="ECO:0000313" key="3">
    <source>
        <dbReference type="Proteomes" id="UP000054342"/>
    </source>
</evidence>
<proteinExistence type="predicted"/>
<organism evidence="2 3">
    <name type="scientific">Exophiala xenobiotica</name>
    <dbReference type="NCBI Taxonomy" id="348802"/>
    <lineage>
        <taxon>Eukaryota</taxon>
        <taxon>Fungi</taxon>
        <taxon>Dikarya</taxon>
        <taxon>Ascomycota</taxon>
        <taxon>Pezizomycotina</taxon>
        <taxon>Eurotiomycetes</taxon>
        <taxon>Chaetothyriomycetidae</taxon>
        <taxon>Chaetothyriales</taxon>
        <taxon>Herpotrichiellaceae</taxon>
        <taxon>Exophiala</taxon>
    </lineage>
</organism>
<feature type="compositionally biased region" description="Basic and acidic residues" evidence="1">
    <location>
        <begin position="1"/>
        <end position="13"/>
    </location>
</feature>
<dbReference type="Gene3D" id="2.40.160.20">
    <property type="match status" value="1"/>
</dbReference>
<dbReference type="Pfam" id="PF11578">
    <property type="entry name" value="DUF3237"/>
    <property type="match status" value="1"/>
</dbReference>
<dbReference type="RefSeq" id="XP_013313168.1">
    <property type="nucleotide sequence ID" value="XM_013457714.1"/>
</dbReference>
<dbReference type="EMBL" id="KN847321">
    <property type="protein sequence ID" value="KIW52584.1"/>
    <property type="molecule type" value="Genomic_DNA"/>
</dbReference>
<keyword evidence="3" id="KW-1185">Reference proteome</keyword>
<sequence length="204" mass="21876">MSAALPDRDHDSEPEQTAQTPSPPTTGAGYPSLQPALHLQIQIGPASHVGSLSRGAPLTVVPLVSGTLRSEPGFPVDVDAWTRAPGVDYVHNDPDGSRMRLRSDLVVADTRGEEIHVHYTGIVDITNEMRRILGRSANARSTDFGHSFIHITFETGAMRYRALEQALFVGSGRFILTDEGLKVEYRISKVCAGPGGAEESSSSG</sequence>
<accession>A0A0D2EXQ5</accession>
<dbReference type="HOGENOM" id="CLU_096872_1_0_1"/>
<dbReference type="OrthoDB" id="2544694at2759"/>
<name>A0A0D2EXQ5_9EURO</name>
<evidence type="ECO:0000313" key="2">
    <source>
        <dbReference type="EMBL" id="KIW52584.1"/>
    </source>
</evidence>